<keyword evidence="4" id="KW-1185">Reference proteome</keyword>
<feature type="transmembrane region" description="Helical" evidence="1">
    <location>
        <begin position="228"/>
        <end position="248"/>
    </location>
</feature>
<feature type="transmembrane region" description="Helical" evidence="1">
    <location>
        <begin position="178"/>
        <end position="196"/>
    </location>
</feature>
<evidence type="ECO:0000313" key="3">
    <source>
        <dbReference type="EMBL" id="QED30088.1"/>
    </source>
</evidence>
<evidence type="ECO:0000256" key="1">
    <source>
        <dbReference type="SAM" id="Phobius"/>
    </source>
</evidence>
<reference evidence="3 4" key="1">
    <citation type="submission" date="2019-08" db="EMBL/GenBank/DDBJ databases">
        <authorList>
            <person name="Liang Q."/>
        </authorList>
    </citation>
    <scope>NUCLEOTIDE SEQUENCE [LARGE SCALE GENOMIC DNA]</scope>
    <source>
        <strain evidence="3 4">V1718</strain>
    </source>
</reference>
<organism evidence="3 4">
    <name type="scientific">Microvenator marinus</name>
    <dbReference type="NCBI Taxonomy" id="2600177"/>
    <lineage>
        <taxon>Bacteria</taxon>
        <taxon>Deltaproteobacteria</taxon>
        <taxon>Bradymonadales</taxon>
        <taxon>Microvenatoraceae</taxon>
        <taxon>Microvenator</taxon>
    </lineage>
</organism>
<dbReference type="GO" id="GO:0006629">
    <property type="term" value="P:lipid metabolic process"/>
    <property type="evidence" value="ECO:0007669"/>
    <property type="project" value="InterPro"/>
</dbReference>
<dbReference type="InterPro" id="IPR012171">
    <property type="entry name" value="Fatty_acid_desaturase"/>
</dbReference>
<proteinExistence type="predicted"/>
<dbReference type="RefSeq" id="WP_146963466.1">
    <property type="nucleotide sequence ID" value="NZ_CP042467.1"/>
</dbReference>
<dbReference type="KEGG" id="bbae:FRD01_23195"/>
<evidence type="ECO:0000313" key="4">
    <source>
        <dbReference type="Proteomes" id="UP000321595"/>
    </source>
</evidence>
<feature type="domain" description="Fatty acid desaturase" evidence="2">
    <location>
        <begin position="73"/>
        <end position="324"/>
    </location>
</feature>
<feature type="transmembrane region" description="Helical" evidence="1">
    <location>
        <begin position="75"/>
        <end position="94"/>
    </location>
</feature>
<dbReference type="InterPro" id="IPR005804">
    <property type="entry name" value="FA_desaturase_dom"/>
</dbReference>
<feature type="transmembrane region" description="Helical" evidence="1">
    <location>
        <begin position="52"/>
        <end position="69"/>
    </location>
</feature>
<dbReference type="EMBL" id="CP042467">
    <property type="protein sequence ID" value="QED30088.1"/>
    <property type="molecule type" value="Genomic_DNA"/>
</dbReference>
<feature type="transmembrane region" description="Helical" evidence="1">
    <location>
        <begin position="202"/>
        <end position="221"/>
    </location>
</feature>
<dbReference type="GO" id="GO:0016717">
    <property type="term" value="F:oxidoreductase activity, acting on paired donors, with oxidation of a pair of donors resulting in the reduction of molecular oxygen to two molecules of water"/>
    <property type="evidence" value="ECO:0007669"/>
    <property type="project" value="TreeGrafter"/>
</dbReference>
<keyword evidence="1" id="KW-0472">Membrane</keyword>
<dbReference type="GO" id="GO:0016020">
    <property type="term" value="C:membrane"/>
    <property type="evidence" value="ECO:0007669"/>
    <property type="project" value="TreeGrafter"/>
</dbReference>
<protein>
    <submittedName>
        <fullName evidence="3">Fatty acid desaturase</fullName>
    </submittedName>
</protein>
<sequence>MIFSSALLGLSDTQNQPEALSEPAPPKMRTDSELVRATKEFAKEDRAKSWRLLIETAVVLFALAAGAVFAPIWWVQLLCGIAFGLVQIRAFIFYHDYLHGAIFKKSKLASAIMSCLGFYQLSVRSVWKETHDYHHRNNSKLFGSSIGSFPLVTTRLWRRMSKKQKLLYRAARHPINVFGGYFTVFLIGMAISPFKRDPKNHWGGPVALLLHFGLFGGVWALTNLWTALCIIIIPHIVALGLGSFLFFAQHNFPDCKLRGRADWDYTYAALNSSSMFDMPGWMHWITGNIGYHHVHHLNHNIPFYRLPEAMAAMPELQSPGRVTWHPKVIAKVFSCGVWDPEKSRMVTYQEAG</sequence>
<dbReference type="OrthoDB" id="9769653at2"/>
<keyword evidence="1" id="KW-1133">Transmembrane helix</keyword>
<dbReference type="PANTHER" id="PTHR19353:SF73">
    <property type="entry name" value="FATTY ACID DESATURASE"/>
    <property type="match status" value="1"/>
</dbReference>
<accession>A0A5B8XYP3</accession>
<dbReference type="PANTHER" id="PTHR19353">
    <property type="entry name" value="FATTY ACID DESATURASE 2"/>
    <property type="match status" value="1"/>
</dbReference>
<dbReference type="AlphaFoldDB" id="A0A5B8XYP3"/>
<gene>
    <name evidence="3" type="ORF">FRD01_23195</name>
</gene>
<keyword evidence="1" id="KW-0812">Transmembrane</keyword>
<name>A0A5B8XYP3_9DELT</name>
<dbReference type="Proteomes" id="UP000321595">
    <property type="component" value="Chromosome"/>
</dbReference>
<dbReference type="Pfam" id="PF00487">
    <property type="entry name" value="FA_desaturase"/>
    <property type="match status" value="1"/>
</dbReference>
<evidence type="ECO:0000259" key="2">
    <source>
        <dbReference type="Pfam" id="PF00487"/>
    </source>
</evidence>